<dbReference type="EMBL" id="WBMO01000001">
    <property type="protein sequence ID" value="MDV2475324.1"/>
    <property type="molecule type" value="Genomic_DNA"/>
</dbReference>
<dbReference type="Gene3D" id="2.60.40.790">
    <property type="match status" value="1"/>
</dbReference>
<evidence type="ECO:0000256" key="1">
    <source>
        <dbReference type="PROSITE-ProRule" id="PRU00285"/>
    </source>
</evidence>
<proteinExistence type="inferred from homology"/>
<dbReference type="PROSITE" id="PS01031">
    <property type="entry name" value="SHSP"/>
    <property type="match status" value="1"/>
</dbReference>
<dbReference type="InterPro" id="IPR008978">
    <property type="entry name" value="HSP20-like_chaperone"/>
</dbReference>
<dbReference type="PANTHER" id="PTHR11527">
    <property type="entry name" value="HEAT-SHOCK PROTEIN 20 FAMILY MEMBER"/>
    <property type="match status" value="1"/>
</dbReference>
<reference evidence="4 5" key="1">
    <citation type="submission" date="2019-10" db="EMBL/GenBank/DDBJ databases">
        <title>Draft Genome Assembly of Rhodococcus zopfii DSM44189.</title>
        <authorList>
            <person name="Sutton J.M."/>
            <person name="Akob D.M."/>
            <person name="Bushman T.J."/>
        </authorList>
    </citation>
    <scope>NUCLEOTIDE SEQUENCE [LARGE SCALE GENOMIC DNA]</scope>
    <source>
        <strain evidence="4 5">DSM 44189</strain>
    </source>
</reference>
<dbReference type="SUPFAM" id="SSF49764">
    <property type="entry name" value="HSP20-like chaperones"/>
    <property type="match status" value="1"/>
</dbReference>
<evidence type="ECO:0000256" key="2">
    <source>
        <dbReference type="RuleBase" id="RU003616"/>
    </source>
</evidence>
<sequence length="140" mass="15481">MALPARQPRSVFPELSELFDSLRLPALGTVFGNNPIRVEDRIDEGRYIVRAELPGLDPDQDISVTVDHGRLDIHAERTEEKTEKGRSEFSYGSFHRSVTLPAGAKDDDVEASYTQGILTISIGLGEEPDTAKKIDIKTTD</sequence>
<evidence type="ECO:0000313" key="4">
    <source>
        <dbReference type="EMBL" id="MDV2475324.1"/>
    </source>
</evidence>
<comment type="similarity">
    <text evidence="1 2">Belongs to the small heat shock protein (HSP20) family.</text>
</comment>
<protein>
    <submittedName>
        <fullName evidence="4">Hsp20/alpha crystallin family protein</fullName>
    </submittedName>
</protein>
<evidence type="ECO:0000313" key="5">
    <source>
        <dbReference type="Proteomes" id="UP001275440"/>
    </source>
</evidence>
<dbReference type="CDD" id="cd06464">
    <property type="entry name" value="ACD_sHsps-like"/>
    <property type="match status" value="1"/>
</dbReference>
<accession>A0ABU3WNZ6</accession>
<keyword evidence="5" id="KW-1185">Reference proteome</keyword>
<dbReference type="Pfam" id="PF00011">
    <property type="entry name" value="HSP20"/>
    <property type="match status" value="1"/>
</dbReference>
<organism evidence="4 5">
    <name type="scientific">Rhodococcus zopfii</name>
    <dbReference type="NCBI Taxonomy" id="43772"/>
    <lineage>
        <taxon>Bacteria</taxon>
        <taxon>Bacillati</taxon>
        <taxon>Actinomycetota</taxon>
        <taxon>Actinomycetes</taxon>
        <taxon>Mycobacteriales</taxon>
        <taxon>Nocardiaceae</taxon>
        <taxon>Rhodococcus</taxon>
    </lineage>
</organism>
<name>A0ABU3WNZ6_9NOCA</name>
<feature type="domain" description="SHSP" evidence="3">
    <location>
        <begin position="27"/>
        <end position="139"/>
    </location>
</feature>
<evidence type="ECO:0000259" key="3">
    <source>
        <dbReference type="PROSITE" id="PS01031"/>
    </source>
</evidence>
<dbReference type="InterPro" id="IPR031107">
    <property type="entry name" value="Small_HSP"/>
</dbReference>
<dbReference type="InterPro" id="IPR002068">
    <property type="entry name" value="A-crystallin/Hsp20_dom"/>
</dbReference>
<comment type="caution">
    <text evidence="4">The sequence shown here is derived from an EMBL/GenBank/DDBJ whole genome shotgun (WGS) entry which is preliminary data.</text>
</comment>
<gene>
    <name evidence="4" type="ORF">F8M49_07665</name>
</gene>
<dbReference type="Proteomes" id="UP001275440">
    <property type="component" value="Unassembled WGS sequence"/>
</dbReference>